<evidence type="ECO:0000256" key="5">
    <source>
        <dbReference type="ARBA" id="ARBA00022944"/>
    </source>
</evidence>
<dbReference type="EC" id="2.7.8.12" evidence="8"/>
<proteinExistence type="inferred from homology"/>
<protein>
    <submittedName>
        <fullName evidence="8">CDP-glycerol glycerophosphotransferase</fullName>
        <ecNumber evidence="8">2.7.8.12</ecNumber>
    </submittedName>
</protein>
<dbReference type="Gene3D" id="3.90.550.10">
    <property type="entry name" value="Spore Coat Polysaccharide Biosynthesis Protein SpsA, Chain A"/>
    <property type="match status" value="1"/>
</dbReference>
<dbReference type="InterPro" id="IPR007554">
    <property type="entry name" value="Glycerophosphate_synth"/>
</dbReference>
<evidence type="ECO:0000256" key="4">
    <source>
        <dbReference type="ARBA" id="ARBA00022679"/>
    </source>
</evidence>
<evidence type="ECO:0000313" key="9">
    <source>
        <dbReference type="Proteomes" id="UP001238088"/>
    </source>
</evidence>
<dbReference type="RefSeq" id="WP_307472437.1">
    <property type="nucleotide sequence ID" value="NZ_JAUSUB010000003.1"/>
</dbReference>
<evidence type="ECO:0000256" key="3">
    <source>
        <dbReference type="ARBA" id="ARBA00022475"/>
    </source>
</evidence>
<evidence type="ECO:0000256" key="2">
    <source>
        <dbReference type="ARBA" id="ARBA00010488"/>
    </source>
</evidence>
<dbReference type="Pfam" id="PF00535">
    <property type="entry name" value="Glycos_transf_2"/>
    <property type="match status" value="1"/>
</dbReference>
<evidence type="ECO:0000256" key="1">
    <source>
        <dbReference type="ARBA" id="ARBA00004202"/>
    </source>
</evidence>
<dbReference type="SUPFAM" id="SSF53756">
    <property type="entry name" value="UDP-Glycosyltransferase/glycogen phosphorylase"/>
    <property type="match status" value="1"/>
</dbReference>
<keyword evidence="5" id="KW-0777">Teichoic acid biosynthesis</keyword>
<keyword evidence="6" id="KW-0472">Membrane</keyword>
<gene>
    <name evidence="8" type="ORF">J2S17_000990</name>
</gene>
<dbReference type="Gene3D" id="3.40.50.11820">
    <property type="match status" value="1"/>
</dbReference>
<keyword evidence="3" id="KW-1003">Cell membrane</keyword>
<dbReference type="Proteomes" id="UP001238088">
    <property type="component" value="Unassembled WGS sequence"/>
</dbReference>
<dbReference type="PANTHER" id="PTHR37316:SF3">
    <property type="entry name" value="TEICHOIC ACID GLYCEROL-PHOSPHATE TRANSFERASE"/>
    <property type="match status" value="1"/>
</dbReference>
<comment type="similarity">
    <text evidence="2">Belongs to the CDP-glycerol glycerophosphotransferase family.</text>
</comment>
<dbReference type="InterPro" id="IPR043148">
    <property type="entry name" value="TagF_C"/>
</dbReference>
<dbReference type="SUPFAM" id="SSF53448">
    <property type="entry name" value="Nucleotide-diphospho-sugar transferases"/>
    <property type="match status" value="1"/>
</dbReference>
<keyword evidence="9" id="KW-1185">Reference proteome</keyword>
<dbReference type="InterPro" id="IPR001173">
    <property type="entry name" value="Glyco_trans_2-like"/>
</dbReference>
<dbReference type="InterPro" id="IPR029044">
    <property type="entry name" value="Nucleotide-diphossugar_trans"/>
</dbReference>
<comment type="subcellular location">
    <subcellularLocation>
        <location evidence="1">Cell membrane</location>
        <topology evidence="1">Peripheral membrane protein</topology>
    </subcellularLocation>
</comment>
<dbReference type="InterPro" id="IPR051612">
    <property type="entry name" value="Teichoic_Acid_Biosynth"/>
</dbReference>
<keyword evidence="4 8" id="KW-0808">Transferase</keyword>
<name>A0ABU0AGA0_9BACI</name>
<dbReference type="Pfam" id="PF04464">
    <property type="entry name" value="Glyphos_transf"/>
    <property type="match status" value="1"/>
</dbReference>
<evidence type="ECO:0000313" key="8">
    <source>
        <dbReference type="EMBL" id="MDQ0269120.1"/>
    </source>
</evidence>
<dbReference type="PANTHER" id="PTHR37316">
    <property type="entry name" value="TEICHOIC ACID GLYCEROL-PHOSPHATE PRIMASE"/>
    <property type="match status" value="1"/>
</dbReference>
<dbReference type="Gene3D" id="3.40.50.12580">
    <property type="match status" value="1"/>
</dbReference>
<evidence type="ECO:0000256" key="6">
    <source>
        <dbReference type="ARBA" id="ARBA00023136"/>
    </source>
</evidence>
<sequence length="1174" mass="137427">MLEVMPKVSVIVPVYNVERYLEECLDSLVSQTLTEIEVIMVNDGSTDSSGKIMDEYAAEYPNFKAYHKANGGLGHARNYGVPFASGEYLVFIDSDDYVTRNAYRKMYETALETGSDIVIGNVKRFNSTKEFASGLHKKVFKETILNTHITKNPELLYDTTAWNKLFKKSFWDKHQFKFPEGILYEDLPVTIPAHFLSSSTDVLEDVIYFWRARDGGDKSITQQRNVLVNFTDRLKVLRMVDAFFDKRDIQDELRANKDYKALSLDILLYLNELDKVDDTFMDVFFDEVSAYLEDVSPQTIDRLNAIDRLKYHFIKQGNKEKLLEILHFQKTKMKNIKVIKKGSDYYGDYPYRAELPEELYKMTDELQPVMKIESVLWQDSKLIVNGYNYISKVDMKKKGLVSLNAYLLNPETMEKVEVPAEMAMRKDITFKKGIRISKRRPLKRLYNYDWSGYEVEIDFTDPKVIGLGKGRLELWFTLKVDNIEREFRAGNPVAGKKPRPSYNTGLGQRIFPKYNRAWNFVIQADVLSSVIDEVATKGNLLTIKGQSVYDLAEIQFVLVNYSKGEKKYYPLSSSSVKKQGIDLVANEFEVTVPIDSLYDEESRNEWISYIEFEEELMPLTVPNYIEKSSTPYGQREFHIQASPAGNLALNFRQIAPYLEETRFIDNQLYLKTKINQSFFGGLEKIDEVRLYLKHASNGNEYVIPYKTYDDEASSNRFFEGNVNLLSDTGIALFEVGTWRAYMEISGFWDEEFQVIKKRVMVDKSRYDFEENIASGIKLVPFRTTHDGFSIKSVLHWDWIERGPRRQEIIRKVLYPLMRLLPMNKKTVVFESFWNKSYSDNPRAIYEEMEQSGMDYNYVWFFNNENTEVNGRAKSIRKNSWKYYYYLATAKYFVNNVNFPDFYEKRNGAVEVQTLHGTPLKTMGIDVPGEVDTEAKMNNLLRRCGRWDYLISTSDYVTDLTRRCFVYKNEMLEVGFPRNDKLFREDNADRITQLKVELGIPLDKKIVLYAPTWRVKKNFKLELDLQRMQEELREDYVVLLRLHYLVGNSIDVSLFKGFAYNFSTYSDIQDLYLVSDALITDYSSVMFDYAILNRPMIFFTYDLELYRDQLRGMYIDFEKEAPGPLDRTTEDIIESIKGLNQHQEKYDEKMDKFRQTYCQFDDGQASKNVIKQVFK</sequence>
<comment type="caution">
    <text evidence="8">The sequence shown here is derived from an EMBL/GenBank/DDBJ whole genome shotgun (WGS) entry which is preliminary data.</text>
</comment>
<dbReference type="InterPro" id="IPR043149">
    <property type="entry name" value="TagF_N"/>
</dbReference>
<accession>A0ABU0AGA0</accession>
<organism evidence="8 9">
    <name type="scientific">Cytobacillus purgationiresistens</name>
    <dbReference type="NCBI Taxonomy" id="863449"/>
    <lineage>
        <taxon>Bacteria</taxon>
        <taxon>Bacillati</taxon>
        <taxon>Bacillota</taxon>
        <taxon>Bacilli</taxon>
        <taxon>Bacillales</taxon>
        <taxon>Bacillaceae</taxon>
        <taxon>Cytobacillus</taxon>
    </lineage>
</organism>
<dbReference type="GO" id="GO:0047355">
    <property type="term" value="F:CDP-glycerol glycerophosphotransferase activity"/>
    <property type="evidence" value="ECO:0007669"/>
    <property type="project" value="UniProtKB-EC"/>
</dbReference>
<evidence type="ECO:0000259" key="7">
    <source>
        <dbReference type="Pfam" id="PF00535"/>
    </source>
</evidence>
<dbReference type="CDD" id="cd00761">
    <property type="entry name" value="Glyco_tranf_GTA_type"/>
    <property type="match status" value="1"/>
</dbReference>
<reference evidence="8 9" key="1">
    <citation type="submission" date="2023-07" db="EMBL/GenBank/DDBJ databases">
        <title>Genomic Encyclopedia of Type Strains, Phase IV (KMG-IV): sequencing the most valuable type-strain genomes for metagenomic binning, comparative biology and taxonomic classification.</title>
        <authorList>
            <person name="Goeker M."/>
        </authorList>
    </citation>
    <scope>NUCLEOTIDE SEQUENCE [LARGE SCALE GENOMIC DNA]</scope>
    <source>
        <strain evidence="8 9">DSM 23494</strain>
    </source>
</reference>
<feature type="domain" description="Glycosyltransferase 2-like" evidence="7">
    <location>
        <begin position="9"/>
        <end position="137"/>
    </location>
</feature>
<dbReference type="EMBL" id="JAUSUB010000003">
    <property type="protein sequence ID" value="MDQ0269120.1"/>
    <property type="molecule type" value="Genomic_DNA"/>
</dbReference>